<dbReference type="Gene3D" id="1.10.340.70">
    <property type="match status" value="1"/>
</dbReference>
<dbReference type="InterPro" id="IPR000477">
    <property type="entry name" value="RT_dom"/>
</dbReference>
<dbReference type="InterPro" id="IPR043502">
    <property type="entry name" value="DNA/RNA_pol_sf"/>
</dbReference>
<dbReference type="InterPro" id="IPR021109">
    <property type="entry name" value="Peptidase_aspartic_dom_sf"/>
</dbReference>
<dbReference type="GO" id="GO:0006508">
    <property type="term" value="P:proteolysis"/>
    <property type="evidence" value="ECO:0007669"/>
    <property type="project" value="UniProtKB-KW"/>
</dbReference>
<dbReference type="PANTHER" id="PTHR37984">
    <property type="entry name" value="PROTEIN CBG26694"/>
    <property type="match status" value="1"/>
</dbReference>
<evidence type="ECO:0000256" key="11">
    <source>
        <dbReference type="ARBA" id="ARBA00022884"/>
    </source>
</evidence>
<keyword evidence="4" id="KW-0548">Nucleotidyltransferase</keyword>
<dbReference type="OrthoDB" id="3250101at2759"/>
<evidence type="ECO:0000256" key="4">
    <source>
        <dbReference type="ARBA" id="ARBA00022695"/>
    </source>
</evidence>
<evidence type="ECO:0008006" key="24">
    <source>
        <dbReference type="Google" id="ProtNLM"/>
    </source>
</evidence>
<dbReference type="CDD" id="cd00303">
    <property type="entry name" value="retropepsin_like"/>
    <property type="match status" value="1"/>
</dbReference>
<name>A0A0C9YS19_9AGAM</name>
<evidence type="ECO:0000256" key="2">
    <source>
        <dbReference type="ARBA" id="ARBA00022670"/>
    </source>
</evidence>
<dbReference type="GO" id="GO:0046872">
    <property type="term" value="F:metal ion binding"/>
    <property type="evidence" value="ECO:0007669"/>
    <property type="project" value="UniProtKB-KW"/>
</dbReference>
<comment type="subcellular location">
    <subcellularLocation>
        <location evidence="1">Nucleus</location>
    </subcellularLocation>
</comment>
<evidence type="ECO:0000259" key="21">
    <source>
        <dbReference type="PROSITE" id="PS50994"/>
    </source>
</evidence>
<dbReference type="GO" id="GO:0006338">
    <property type="term" value="P:chromatin remodeling"/>
    <property type="evidence" value="ECO:0007669"/>
    <property type="project" value="UniProtKB-ARBA"/>
</dbReference>
<dbReference type="EMBL" id="KN834021">
    <property type="protein sequence ID" value="KIK13097.1"/>
    <property type="molecule type" value="Genomic_DNA"/>
</dbReference>
<dbReference type="SMART" id="SM00298">
    <property type="entry name" value="CHROMO"/>
    <property type="match status" value="1"/>
</dbReference>
<feature type="compositionally biased region" description="Low complexity" evidence="19">
    <location>
        <begin position="1042"/>
        <end position="1054"/>
    </location>
</feature>
<dbReference type="CDD" id="cd01647">
    <property type="entry name" value="RT_LTR"/>
    <property type="match status" value="1"/>
</dbReference>
<dbReference type="HOGENOM" id="CLU_000384_38_1_1"/>
<dbReference type="InterPro" id="IPR036397">
    <property type="entry name" value="RNaseH_sf"/>
</dbReference>
<feature type="region of interest" description="Disordered" evidence="19">
    <location>
        <begin position="640"/>
        <end position="664"/>
    </location>
</feature>
<dbReference type="GO" id="GO:0003677">
    <property type="term" value="F:DNA binding"/>
    <property type="evidence" value="ECO:0007669"/>
    <property type="project" value="UniProtKB-KW"/>
</dbReference>
<dbReference type="InterPro" id="IPR041588">
    <property type="entry name" value="Integrase_H2C2"/>
</dbReference>
<feature type="domain" description="Chromo" evidence="20">
    <location>
        <begin position="976"/>
        <end position="1028"/>
    </location>
</feature>
<keyword evidence="11" id="KW-0694">RNA-binding</keyword>
<evidence type="ECO:0000256" key="10">
    <source>
        <dbReference type="ARBA" id="ARBA00022842"/>
    </source>
</evidence>
<feature type="compositionally biased region" description="Polar residues" evidence="19">
    <location>
        <begin position="642"/>
        <end position="651"/>
    </location>
</feature>
<evidence type="ECO:0000256" key="9">
    <source>
        <dbReference type="ARBA" id="ARBA00022801"/>
    </source>
</evidence>
<dbReference type="Gene3D" id="2.40.70.10">
    <property type="entry name" value="Acid Proteases"/>
    <property type="match status" value="1"/>
</dbReference>
<proteinExistence type="predicted"/>
<dbReference type="Pfam" id="PF24626">
    <property type="entry name" value="SH3_Tf2-1"/>
    <property type="match status" value="1"/>
</dbReference>
<evidence type="ECO:0000256" key="16">
    <source>
        <dbReference type="ARBA" id="ARBA00023172"/>
    </source>
</evidence>
<dbReference type="InterPro" id="IPR023779">
    <property type="entry name" value="Chromodomain_CS"/>
</dbReference>
<feature type="region of interest" description="Disordered" evidence="19">
    <location>
        <begin position="1395"/>
        <end position="1439"/>
    </location>
</feature>
<dbReference type="Pfam" id="PF08284">
    <property type="entry name" value="RVP_2"/>
    <property type="match status" value="1"/>
</dbReference>
<dbReference type="STRING" id="765257.A0A0C9YS19"/>
<evidence type="ECO:0000256" key="17">
    <source>
        <dbReference type="ARBA" id="ARBA00023242"/>
    </source>
</evidence>
<dbReference type="SUPFAM" id="SSF56672">
    <property type="entry name" value="DNA/RNA polymerases"/>
    <property type="match status" value="1"/>
</dbReference>
<keyword evidence="10" id="KW-0460">Magnesium</keyword>
<keyword evidence="18" id="KW-0511">Multifunctional enzyme</keyword>
<protein>
    <recommendedName>
        <fullName evidence="24">Reverse transcriptase</fullName>
    </recommendedName>
</protein>
<evidence type="ECO:0000259" key="20">
    <source>
        <dbReference type="PROSITE" id="PS50013"/>
    </source>
</evidence>
<dbReference type="PROSITE" id="PS00598">
    <property type="entry name" value="CHROMO_1"/>
    <property type="match status" value="1"/>
</dbReference>
<dbReference type="InterPro" id="IPR016197">
    <property type="entry name" value="Chromo-like_dom_sf"/>
</dbReference>
<evidence type="ECO:0000256" key="8">
    <source>
        <dbReference type="ARBA" id="ARBA00022759"/>
    </source>
</evidence>
<dbReference type="InterPro" id="IPR000953">
    <property type="entry name" value="Chromo/chromo_shadow_dom"/>
</dbReference>
<keyword evidence="23" id="KW-1185">Reference proteome</keyword>
<evidence type="ECO:0000256" key="19">
    <source>
        <dbReference type="SAM" id="MobiDB-lite"/>
    </source>
</evidence>
<evidence type="ECO:0000313" key="23">
    <source>
        <dbReference type="Proteomes" id="UP000054018"/>
    </source>
</evidence>
<dbReference type="Gene3D" id="3.30.70.270">
    <property type="match status" value="2"/>
</dbReference>
<dbReference type="SUPFAM" id="SSF50630">
    <property type="entry name" value="Acid proteases"/>
    <property type="match status" value="1"/>
</dbReference>
<dbReference type="GO" id="GO:0006310">
    <property type="term" value="P:DNA recombination"/>
    <property type="evidence" value="ECO:0007669"/>
    <property type="project" value="UniProtKB-KW"/>
</dbReference>
<evidence type="ECO:0000256" key="15">
    <source>
        <dbReference type="ARBA" id="ARBA00023125"/>
    </source>
</evidence>
<keyword evidence="16" id="KW-0233">DNA recombination</keyword>
<dbReference type="GO" id="GO:0004519">
    <property type="term" value="F:endonuclease activity"/>
    <property type="evidence" value="ECO:0007669"/>
    <property type="project" value="UniProtKB-KW"/>
</dbReference>
<evidence type="ECO:0000256" key="6">
    <source>
        <dbReference type="ARBA" id="ARBA00022723"/>
    </source>
</evidence>
<dbReference type="Pfam" id="PF17921">
    <property type="entry name" value="Integrase_H2C2"/>
    <property type="match status" value="1"/>
</dbReference>
<keyword evidence="14" id="KW-0239">DNA-directed DNA polymerase</keyword>
<feature type="compositionally biased region" description="Polar residues" evidence="19">
    <location>
        <begin position="598"/>
        <end position="607"/>
    </location>
</feature>
<dbReference type="CDD" id="cd09274">
    <property type="entry name" value="RNase_HI_RT_Ty3"/>
    <property type="match status" value="1"/>
</dbReference>
<accession>A0A0C9YS19</accession>
<evidence type="ECO:0000256" key="12">
    <source>
        <dbReference type="ARBA" id="ARBA00022908"/>
    </source>
</evidence>
<dbReference type="GO" id="GO:0003887">
    <property type="term" value="F:DNA-directed DNA polymerase activity"/>
    <property type="evidence" value="ECO:0007669"/>
    <property type="project" value="UniProtKB-KW"/>
</dbReference>
<reference evidence="23" key="2">
    <citation type="submission" date="2015-01" db="EMBL/GenBank/DDBJ databases">
        <title>Evolutionary Origins and Diversification of the Mycorrhizal Mutualists.</title>
        <authorList>
            <consortium name="DOE Joint Genome Institute"/>
            <consortium name="Mycorrhizal Genomics Consortium"/>
            <person name="Kohler A."/>
            <person name="Kuo A."/>
            <person name="Nagy L.G."/>
            <person name="Floudas D."/>
            <person name="Copeland A."/>
            <person name="Barry K.W."/>
            <person name="Cichocki N."/>
            <person name="Veneault-Fourrey C."/>
            <person name="LaButti K."/>
            <person name="Lindquist E.A."/>
            <person name="Lipzen A."/>
            <person name="Lundell T."/>
            <person name="Morin E."/>
            <person name="Murat C."/>
            <person name="Riley R."/>
            <person name="Ohm R."/>
            <person name="Sun H."/>
            <person name="Tunlid A."/>
            <person name="Henrissat B."/>
            <person name="Grigoriev I.V."/>
            <person name="Hibbett D.S."/>
            <person name="Martin F."/>
        </authorList>
    </citation>
    <scope>NUCLEOTIDE SEQUENCE [LARGE SCALE GENOMIC DNA]</scope>
    <source>
        <strain evidence="23">441</strain>
    </source>
</reference>
<dbReference type="Proteomes" id="UP000054018">
    <property type="component" value="Unassembled WGS sequence"/>
</dbReference>
<dbReference type="Pfam" id="PF00385">
    <property type="entry name" value="Chromo"/>
    <property type="match status" value="1"/>
</dbReference>
<evidence type="ECO:0000256" key="3">
    <source>
        <dbReference type="ARBA" id="ARBA00022679"/>
    </source>
</evidence>
<keyword evidence="13" id="KW-0695">RNA-directed DNA polymerase</keyword>
<dbReference type="GO" id="GO:0015074">
    <property type="term" value="P:DNA integration"/>
    <property type="evidence" value="ECO:0007669"/>
    <property type="project" value="UniProtKB-KW"/>
</dbReference>
<feature type="region of interest" description="Disordered" evidence="19">
    <location>
        <begin position="594"/>
        <end position="613"/>
    </location>
</feature>
<keyword evidence="12" id="KW-0229">DNA integration</keyword>
<evidence type="ECO:0000256" key="5">
    <source>
        <dbReference type="ARBA" id="ARBA00022722"/>
    </source>
</evidence>
<dbReference type="GO" id="GO:0003964">
    <property type="term" value="F:RNA-directed DNA polymerase activity"/>
    <property type="evidence" value="ECO:0007669"/>
    <property type="project" value="UniProtKB-KW"/>
</dbReference>
<dbReference type="Pfam" id="PF00078">
    <property type="entry name" value="RVT_1"/>
    <property type="match status" value="1"/>
</dbReference>
<dbReference type="GO" id="GO:0004190">
    <property type="term" value="F:aspartic-type endopeptidase activity"/>
    <property type="evidence" value="ECO:0007669"/>
    <property type="project" value="UniProtKB-KW"/>
</dbReference>
<dbReference type="Gene3D" id="2.40.50.40">
    <property type="match status" value="1"/>
</dbReference>
<dbReference type="GO" id="GO:0005634">
    <property type="term" value="C:nucleus"/>
    <property type="evidence" value="ECO:0007669"/>
    <property type="project" value="UniProtKB-SubCell"/>
</dbReference>
<dbReference type="Gene3D" id="3.30.420.10">
    <property type="entry name" value="Ribonuclease H-like superfamily/Ribonuclease H"/>
    <property type="match status" value="1"/>
</dbReference>
<dbReference type="InterPro" id="IPR056924">
    <property type="entry name" value="SH3_Tf2-1"/>
</dbReference>
<dbReference type="Pfam" id="PF17919">
    <property type="entry name" value="RT_RNaseH_2"/>
    <property type="match status" value="1"/>
</dbReference>
<dbReference type="InterPro" id="IPR001584">
    <property type="entry name" value="Integrase_cat-core"/>
</dbReference>
<keyword evidence="5" id="KW-0540">Nuclease</keyword>
<dbReference type="InterPro" id="IPR043128">
    <property type="entry name" value="Rev_trsase/Diguanyl_cyclase"/>
</dbReference>
<evidence type="ECO:0000256" key="13">
    <source>
        <dbReference type="ARBA" id="ARBA00022918"/>
    </source>
</evidence>
<reference evidence="22 23" key="1">
    <citation type="submission" date="2014-04" db="EMBL/GenBank/DDBJ databases">
        <authorList>
            <consortium name="DOE Joint Genome Institute"/>
            <person name="Kuo A."/>
            <person name="Kohler A."/>
            <person name="Costa M.D."/>
            <person name="Nagy L.G."/>
            <person name="Floudas D."/>
            <person name="Copeland A."/>
            <person name="Barry K.W."/>
            <person name="Cichocki N."/>
            <person name="Veneault-Fourrey C."/>
            <person name="LaButti K."/>
            <person name="Lindquist E.A."/>
            <person name="Lipzen A."/>
            <person name="Lundell T."/>
            <person name="Morin E."/>
            <person name="Murat C."/>
            <person name="Sun H."/>
            <person name="Tunlid A."/>
            <person name="Henrissat B."/>
            <person name="Grigoriev I.V."/>
            <person name="Hibbett D.S."/>
            <person name="Martin F."/>
            <person name="Nordberg H.P."/>
            <person name="Cantor M.N."/>
            <person name="Hua S.X."/>
        </authorList>
    </citation>
    <scope>NUCLEOTIDE SEQUENCE [LARGE SCALE GENOMIC DNA]</scope>
    <source>
        <strain evidence="22 23">441</strain>
    </source>
</reference>
<dbReference type="InterPro" id="IPR050951">
    <property type="entry name" value="Retrovirus_Pol_polyprotein"/>
</dbReference>
<evidence type="ECO:0000256" key="7">
    <source>
        <dbReference type="ARBA" id="ARBA00022750"/>
    </source>
</evidence>
<keyword evidence="17" id="KW-0539">Nucleus</keyword>
<feature type="domain" description="Integrase catalytic" evidence="21">
    <location>
        <begin position="739"/>
        <end position="901"/>
    </location>
</feature>
<keyword evidence="9" id="KW-0378">Hydrolase</keyword>
<keyword evidence="8" id="KW-0255">Endonuclease</keyword>
<dbReference type="PROSITE" id="PS50013">
    <property type="entry name" value="CHROMO_2"/>
    <property type="match status" value="1"/>
</dbReference>
<feature type="region of interest" description="Disordered" evidence="19">
    <location>
        <begin position="1042"/>
        <end position="1120"/>
    </location>
</feature>
<keyword evidence="6" id="KW-0479">Metal-binding</keyword>
<dbReference type="FunFam" id="3.30.70.270:FF:000020">
    <property type="entry name" value="Transposon Tf2-6 polyprotein-like Protein"/>
    <property type="match status" value="1"/>
</dbReference>
<evidence type="ECO:0000256" key="1">
    <source>
        <dbReference type="ARBA" id="ARBA00004123"/>
    </source>
</evidence>
<dbReference type="GO" id="GO:0003723">
    <property type="term" value="F:RNA binding"/>
    <property type="evidence" value="ECO:0007669"/>
    <property type="project" value="UniProtKB-KW"/>
</dbReference>
<dbReference type="InterPro" id="IPR023780">
    <property type="entry name" value="Chromo_domain"/>
</dbReference>
<dbReference type="InterPro" id="IPR041577">
    <property type="entry name" value="RT_RNaseH_2"/>
</dbReference>
<dbReference type="PROSITE" id="PS50994">
    <property type="entry name" value="INTEGRASE"/>
    <property type="match status" value="1"/>
</dbReference>
<organism evidence="22 23">
    <name type="scientific">Pisolithus microcarpus 441</name>
    <dbReference type="NCBI Taxonomy" id="765257"/>
    <lineage>
        <taxon>Eukaryota</taxon>
        <taxon>Fungi</taxon>
        <taxon>Dikarya</taxon>
        <taxon>Basidiomycota</taxon>
        <taxon>Agaricomycotina</taxon>
        <taxon>Agaricomycetes</taxon>
        <taxon>Agaricomycetidae</taxon>
        <taxon>Boletales</taxon>
        <taxon>Sclerodermatineae</taxon>
        <taxon>Pisolithaceae</taxon>
        <taxon>Pisolithus</taxon>
    </lineage>
</organism>
<gene>
    <name evidence="22" type="ORF">PISMIDRAFT_18236</name>
</gene>
<dbReference type="PANTHER" id="PTHR37984:SF5">
    <property type="entry name" value="PROTEIN NYNRIN-LIKE"/>
    <property type="match status" value="1"/>
</dbReference>
<dbReference type="SUPFAM" id="SSF54160">
    <property type="entry name" value="Chromo domain-like"/>
    <property type="match status" value="1"/>
</dbReference>
<keyword evidence="2" id="KW-0645">Protease</keyword>
<evidence type="ECO:0000313" key="22">
    <source>
        <dbReference type="EMBL" id="KIK13097.1"/>
    </source>
</evidence>
<evidence type="ECO:0000256" key="14">
    <source>
        <dbReference type="ARBA" id="ARBA00022932"/>
    </source>
</evidence>
<dbReference type="CDD" id="cd00024">
    <property type="entry name" value="CD_CSD"/>
    <property type="match status" value="1"/>
</dbReference>
<keyword evidence="15" id="KW-0238">DNA-binding</keyword>
<dbReference type="InterPro" id="IPR012337">
    <property type="entry name" value="RNaseH-like_sf"/>
</dbReference>
<keyword evidence="7" id="KW-0064">Aspartyl protease</keyword>
<dbReference type="SUPFAM" id="SSF53098">
    <property type="entry name" value="Ribonuclease H-like"/>
    <property type="match status" value="1"/>
</dbReference>
<sequence length="1439" mass="163346">MCADSPTGSLYLVNRENVAIQTTIDSGAEINSIDPRIVEQYKLKTYPIEYPLGVTTYNGGEGFQIKKKVTLHAKIQDWVMRIKAYVLPLCRPSILLGMLWLKKFQPDIDWKTRKIRGWQCDGSPLPRAPRAEGAVRKTTISTELKVKASAGKEEVKLPEQYREFKEVFSEKDIPLPPHRPDEMKTLCEFIDENLKCGKIHYRHLNEHTVDDSYPLPNVQQLIDELCESRFYTKFDIRWGFTNIRVKDSDIWKGAFITPLGLFEPLVMFFGQKNSPPTFQRYMDVTFREQLMKRQQVGYMDNIVVHTKTREELRCRVREFLSICQREQLRLKISKCIFEAEEVEFLGYVIGDGRIKTHAVKTDAVQEWKEPENLTQLRSFLGFTNFYRKFIAGYSAISAPLHHLSKKDVSWTWGPEQQQAFDRLKAALGSSPVLSIPDPTKPFALFTDASQSATGVVLAQKGKDDEWHPCSYLSESLKGAEKNYPVYDLEFLAVIRALKAFRHYLISPVAPTVIFTDHKNLEYYKEPQKFTQQQTRWFSYVQGFPLKFSYTPGRLMMAPDVLSRRSDHTPPEPIVATLLPPSAWLEGGVNPSKPVTFPQKLSQTSNKPVSPPVEEPIKERKRGIYTLSAEVYKCAKSEMPKDSTISTENPEVTTHPDGTKHRKNRVYIPPGARKECLLTYHDHPSARHPGIKAMTRKMVKDVWWPGMWKYIHDYVKGCAVCQSAKVITHPVTPPVIPHDVPKNPFPFQQISMDLITDLPVSNTFDTVLTIVNQGLTKAAMFIPCWKDIDSLGIARLFHKHVYARFSLPESIISDRGPQFASAFTRELYKSLGVQSKLSTAYHPQTNGESERVNQELETYLRCYCTEHPNSWSSKLPDAEFAHNSRIHSIHQQTPYSLLYGYDPSPYPESPKVTPRRFGPFEIERVISPVAVRLRLPDMWHVHPVFHTGRLLPYHETPEYGIPDPPPPPKVVDDEVEWEVESILNHKNTGRGRQAHRTYLVKWKGFTHADNSWEPESSLKDHATELLDHYDAPLNTRPYALFDSSSDDLSPSPQLSIVLHPSHPSHAWETRQGKKAKRPSPLHQSVLFANGSRPGGVLSASAHSTHGSELEGPSASTTPDVPQIRVVPPYDPDHLYPPADGNLVPASPDYLNYVWTLAIFDRGYPFDRKTEEQNDRIRMLSEVYRGTDIALDRVPDLLAKTHICPIDSIADSIDRTLADLTINLSAVQYKLVLELASVISADECRSFRNREVDRYIQQAKERISASQDTSAAAGSTVGEKCPDVTVKVEEADPDPWSTEPIEFTADDRYSKKREASFSKTAKFLSETVPSAVSSFHWRSFLDAAAWNKADHSLHNAINTTTPIPPTTFHPVVYACYDCRHFGHWSCRNGHGSRWTPANNVSAEDENEGSCCSTTRSVHSSRRRSPTPGPSVNPGRSGVRRA</sequence>
<keyword evidence="3" id="KW-0808">Transferase</keyword>
<evidence type="ECO:0000256" key="18">
    <source>
        <dbReference type="ARBA" id="ARBA00023268"/>
    </source>
</evidence>